<dbReference type="InterPro" id="IPR012296">
    <property type="entry name" value="Nuclease_put_TT1808"/>
</dbReference>
<keyword evidence="2" id="KW-0255">Endonuclease</keyword>
<dbReference type="RefSeq" id="WP_182606799.1">
    <property type="nucleotide sequence ID" value="NZ_VKHT01000447.1"/>
</dbReference>
<sequence length="182" mass="19382">MVTIRTEETTMSALTPGRRRDYGDGWEGLLALWEDTDAPEGCRVELVEGTVTVAPPPSKSHNAIAEEVQRQLHGLPRIGTEFGIHQTLGLALPIRSGIFVPDLAVVPRAAVRGPGTHVVAGEAALGVEVTSKGNAGQDRVTKAAAYAQEGAPLYLLVDCWATDTPGLVLYGEPEAGVYRTLW</sequence>
<evidence type="ECO:0000313" key="2">
    <source>
        <dbReference type="EMBL" id="MBB0245297.1"/>
    </source>
</evidence>
<name>A0A7W3TEL7_9ACTN</name>
<dbReference type="CDD" id="cd06260">
    <property type="entry name" value="DUF820-like"/>
    <property type="match status" value="1"/>
</dbReference>
<dbReference type="AlphaFoldDB" id="A0A7W3TEL7"/>
<feature type="domain" description="Putative restriction endonuclease" evidence="1">
    <location>
        <begin position="38"/>
        <end position="162"/>
    </location>
</feature>
<evidence type="ECO:0000259" key="1">
    <source>
        <dbReference type="Pfam" id="PF05685"/>
    </source>
</evidence>
<dbReference type="Proteomes" id="UP000538929">
    <property type="component" value="Unassembled WGS sequence"/>
</dbReference>
<organism evidence="2 3">
    <name type="scientific">Streptomyces alkaliphilus</name>
    <dbReference type="NCBI Taxonomy" id="1472722"/>
    <lineage>
        <taxon>Bacteria</taxon>
        <taxon>Bacillati</taxon>
        <taxon>Actinomycetota</taxon>
        <taxon>Actinomycetes</taxon>
        <taxon>Kitasatosporales</taxon>
        <taxon>Streptomycetaceae</taxon>
        <taxon>Streptomyces</taxon>
    </lineage>
</organism>
<dbReference type="SUPFAM" id="SSF52980">
    <property type="entry name" value="Restriction endonuclease-like"/>
    <property type="match status" value="1"/>
</dbReference>
<dbReference type="Gene3D" id="3.90.1570.10">
    <property type="entry name" value="tt1808, chain A"/>
    <property type="match status" value="1"/>
</dbReference>
<dbReference type="EMBL" id="VKHT01000447">
    <property type="protein sequence ID" value="MBB0245297.1"/>
    <property type="molecule type" value="Genomic_DNA"/>
</dbReference>
<keyword evidence="2" id="KW-0378">Hydrolase</keyword>
<keyword evidence="3" id="KW-1185">Reference proteome</keyword>
<proteinExistence type="predicted"/>
<accession>A0A7W3TEL7</accession>
<keyword evidence="2" id="KW-0540">Nuclease</keyword>
<dbReference type="InterPro" id="IPR011335">
    <property type="entry name" value="Restrct_endonuc-II-like"/>
</dbReference>
<gene>
    <name evidence="2" type="ORF">FNQ90_14595</name>
</gene>
<dbReference type="Pfam" id="PF05685">
    <property type="entry name" value="Uma2"/>
    <property type="match status" value="1"/>
</dbReference>
<reference evidence="3" key="1">
    <citation type="submission" date="2019-10" db="EMBL/GenBank/DDBJ databases">
        <title>Streptomyces sp. nov., a novel actinobacterium isolated from alkaline environment.</title>
        <authorList>
            <person name="Golinska P."/>
        </authorList>
    </citation>
    <scope>NUCLEOTIDE SEQUENCE [LARGE SCALE GENOMIC DNA]</scope>
    <source>
        <strain evidence="3">DSM 42118</strain>
    </source>
</reference>
<feature type="non-terminal residue" evidence="2">
    <location>
        <position position="182"/>
    </location>
</feature>
<evidence type="ECO:0000313" key="3">
    <source>
        <dbReference type="Proteomes" id="UP000538929"/>
    </source>
</evidence>
<comment type="caution">
    <text evidence="2">The sequence shown here is derived from an EMBL/GenBank/DDBJ whole genome shotgun (WGS) entry which is preliminary data.</text>
</comment>
<dbReference type="PANTHER" id="PTHR35400">
    <property type="entry name" value="SLR1083 PROTEIN"/>
    <property type="match status" value="1"/>
</dbReference>
<protein>
    <submittedName>
        <fullName evidence="2">Uma2 family endonuclease</fullName>
    </submittedName>
</protein>
<dbReference type="PANTHER" id="PTHR35400:SF3">
    <property type="entry name" value="SLL1072 PROTEIN"/>
    <property type="match status" value="1"/>
</dbReference>
<dbReference type="GO" id="GO:0004519">
    <property type="term" value="F:endonuclease activity"/>
    <property type="evidence" value="ECO:0007669"/>
    <property type="project" value="UniProtKB-KW"/>
</dbReference>
<dbReference type="InterPro" id="IPR008538">
    <property type="entry name" value="Uma2"/>
</dbReference>